<evidence type="ECO:0000313" key="2">
    <source>
        <dbReference type="Proteomes" id="UP000237819"/>
    </source>
</evidence>
<protein>
    <submittedName>
        <fullName evidence="1">Uncharacterized protein</fullName>
    </submittedName>
</protein>
<reference evidence="1 2" key="1">
    <citation type="submission" date="2018-02" db="EMBL/GenBank/DDBJ databases">
        <title>Comparative genomes isolates from brazilian mangrove.</title>
        <authorList>
            <person name="Araujo J.E."/>
            <person name="Taketani R.G."/>
            <person name="Silva M.C.P."/>
            <person name="Loureco M.V."/>
            <person name="Andreote F.D."/>
        </authorList>
    </citation>
    <scope>NUCLEOTIDE SEQUENCE [LARGE SCALE GENOMIC DNA]</scope>
    <source>
        <strain evidence="1 2">Nap-Phe MGV</strain>
    </source>
</reference>
<organism evidence="1 2">
    <name type="scientific">Blastopirellula marina</name>
    <dbReference type="NCBI Taxonomy" id="124"/>
    <lineage>
        <taxon>Bacteria</taxon>
        <taxon>Pseudomonadati</taxon>
        <taxon>Planctomycetota</taxon>
        <taxon>Planctomycetia</taxon>
        <taxon>Pirellulales</taxon>
        <taxon>Pirellulaceae</taxon>
        <taxon>Blastopirellula</taxon>
    </lineage>
</organism>
<dbReference type="AlphaFoldDB" id="A0A2S8GKL6"/>
<gene>
    <name evidence="1" type="ORF">C5Y93_15695</name>
</gene>
<accession>A0A2S8GKL6</accession>
<proteinExistence type="predicted"/>
<evidence type="ECO:0000313" key="1">
    <source>
        <dbReference type="EMBL" id="PQO44976.1"/>
    </source>
</evidence>
<sequence>MHILRFVCIMHLEFVAKGGIKSVGMLVELFFILANCWRRPRENREDGSVMVNIAVHQMQ</sequence>
<dbReference type="EMBL" id="PUHZ01000016">
    <property type="protein sequence ID" value="PQO44976.1"/>
    <property type="molecule type" value="Genomic_DNA"/>
</dbReference>
<comment type="caution">
    <text evidence="1">The sequence shown here is derived from an EMBL/GenBank/DDBJ whole genome shotgun (WGS) entry which is preliminary data.</text>
</comment>
<dbReference type="Proteomes" id="UP000237819">
    <property type="component" value="Unassembled WGS sequence"/>
</dbReference>
<name>A0A2S8GKL6_9BACT</name>